<dbReference type="PANTHER" id="PTHR47534:SF3">
    <property type="entry name" value="ALCOHOL DEHYDROGENASE-LIKE C-TERMINAL DOMAIN-CONTAINING PROTEIN"/>
    <property type="match status" value="1"/>
</dbReference>
<sequence length="277" mass="29707">MATIVITGGTRGIGRALAHRRLAQGDTVVTVARSAANGERFLRESAEHGERARFIAADLSTLSGMRAAIVAVAAGHPGVDALVLGANDLTPRRAVTEDGFESVLALYYLSRAVLARELRTQLERTPQPVVLNLSGPGITQGGVQWDDPQLTRRWSGLRAQLQAGRANDLLGPALARQGGRTRYVVYNPGFVDTRPYVGMRQPWRALAELAAAALAAPPDQAAAAIGALLDAPPEPGFSAWRRRGRDNRRIDPALRTFDAADAERLERLTLDLLAAVD</sequence>
<evidence type="ECO:0000313" key="3">
    <source>
        <dbReference type="Proteomes" id="UP001296706"/>
    </source>
</evidence>
<dbReference type="Pfam" id="PF00106">
    <property type="entry name" value="adh_short"/>
    <property type="match status" value="1"/>
</dbReference>
<dbReference type="Gene3D" id="3.40.50.720">
    <property type="entry name" value="NAD(P)-binding Rossmann-like Domain"/>
    <property type="match status" value="1"/>
</dbReference>
<dbReference type="InterPro" id="IPR036291">
    <property type="entry name" value="NAD(P)-bd_dom_sf"/>
</dbReference>
<accession>A0ABX1RDQ8</accession>
<evidence type="ECO:0000256" key="1">
    <source>
        <dbReference type="ARBA" id="ARBA00023002"/>
    </source>
</evidence>
<evidence type="ECO:0000313" key="2">
    <source>
        <dbReference type="EMBL" id="NMH78525.1"/>
    </source>
</evidence>
<keyword evidence="3" id="KW-1185">Reference proteome</keyword>
<name>A0ABX1RDQ8_9PSEU</name>
<organism evidence="2 3">
    <name type="scientific">Pseudonocardia xinjiangensis</name>
    <dbReference type="NCBI Taxonomy" id="75289"/>
    <lineage>
        <taxon>Bacteria</taxon>
        <taxon>Bacillati</taxon>
        <taxon>Actinomycetota</taxon>
        <taxon>Actinomycetes</taxon>
        <taxon>Pseudonocardiales</taxon>
        <taxon>Pseudonocardiaceae</taxon>
        <taxon>Pseudonocardia</taxon>
    </lineage>
</organism>
<proteinExistence type="predicted"/>
<dbReference type="Proteomes" id="UP001296706">
    <property type="component" value="Unassembled WGS sequence"/>
</dbReference>
<comment type="caution">
    <text evidence="2">The sequence shown here is derived from an EMBL/GenBank/DDBJ whole genome shotgun (WGS) entry which is preliminary data.</text>
</comment>
<reference evidence="2 3" key="1">
    <citation type="submission" date="2020-04" db="EMBL/GenBank/DDBJ databases">
        <authorList>
            <person name="Klaysubun C."/>
            <person name="Duangmal K."/>
            <person name="Lipun K."/>
        </authorList>
    </citation>
    <scope>NUCLEOTIDE SEQUENCE [LARGE SCALE GENOMIC DNA]</scope>
    <source>
        <strain evidence="2 3">JCM 11839</strain>
    </source>
</reference>
<dbReference type="InterPro" id="IPR002347">
    <property type="entry name" value="SDR_fam"/>
</dbReference>
<protein>
    <submittedName>
        <fullName evidence="2">SDR family NAD(P)-dependent oxidoreductase</fullName>
    </submittedName>
</protein>
<dbReference type="SUPFAM" id="SSF51735">
    <property type="entry name" value="NAD(P)-binding Rossmann-fold domains"/>
    <property type="match status" value="1"/>
</dbReference>
<dbReference type="EMBL" id="JAAXKY010000045">
    <property type="protein sequence ID" value="NMH78525.1"/>
    <property type="molecule type" value="Genomic_DNA"/>
</dbReference>
<dbReference type="PANTHER" id="PTHR47534">
    <property type="entry name" value="YALI0E05731P"/>
    <property type="match status" value="1"/>
</dbReference>
<gene>
    <name evidence="2" type="ORF">HF577_15695</name>
</gene>
<dbReference type="InterPro" id="IPR052228">
    <property type="entry name" value="Sec_Metab_Biosynth_Oxidored"/>
</dbReference>
<keyword evidence="1" id="KW-0560">Oxidoreductase</keyword>
<dbReference type="RefSeq" id="WP_169396594.1">
    <property type="nucleotide sequence ID" value="NZ_BAAAJH010000036.1"/>
</dbReference>